<evidence type="ECO:0000256" key="2">
    <source>
        <dbReference type="SAM" id="SignalP"/>
    </source>
</evidence>
<gene>
    <name evidence="3" type="ORF">IEC33019_2346</name>
</gene>
<reference evidence="3" key="1">
    <citation type="submission" date="2016-07" db="EMBL/GenBank/DDBJ databases">
        <title>New class B carbapenemase carried by novel plasmid in Pseudomonas putida enviromental strain in eastern Amazonia.</title>
        <authorList>
            <person name="Souza C.O."/>
            <person name="Lima K.V."/>
            <person name="Brasiliense D.M."/>
            <person name="Perez-Chaparro P.J."/>
            <person name="Mamizuka E.M."/>
            <person name="Lima M.O."/>
            <person name="Lima L.N."/>
            <person name="McCulloch J.A."/>
        </authorList>
    </citation>
    <scope>NUCLEOTIDE SEQUENCE [LARGE SCALE GENOMIC DNA]</scope>
    <source>
        <strain evidence="3">IEC33019</strain>
    </source>
</reference>
<evidence type="ECO:0000313" key="3">
    <source>
        <dbReference type="EMBL" id="ANY87893.1"/>
    </source>
</evidence>
<name>A0A1B2F6X1_PSEPU</name>
<feature type="compositionally biased region" description="Gly residues" evidence="1">
    <location>
        <begin position="199"/>
        <end position="211"/>
    </location>
</feature>
<proteinExistence type="predicted"/>
<sequence>MRKLMLLLALSSPLAQAESLDVAAHSVLRLPNKASSVHLEQLQVADSATLLLPATLTELKVDRLVLGRDARIAITPAEAPLRIETGIAVLGEGSEISAPGAAGTYERAARPGRDLELRLNGLQAQRLSIDARGGAGAPGYVGLDGANGKAGGCTWGQASRGANGDDGGNGHDGASGGRIRLAVPDGFPAEHIQVRLDGGAPGKPGGGGQGWPGRRQQGMPCLSNRRRCGWTARCGRAAWVGGSGWGVGPAAVVSGFFWEGVRNFVFGHNMSKRCMYANQKETPA</sequence>
<evidence type="ECO:0008006" key="4">
    <source>
        <dbReference type="Google" id="ProtNLM"/>
    </source>
</evidence>
<dbReference type="AlphaFoldDB" id="A0A1B2F6X1"/>
<accession>A0A1B2F6X1</accession>
<feature type="region of interest" description="Disordered" evidence="1">
    <location>
        <begin position="196"/>
        <end position="217"/>
    </location>
</feature>
<dbReference type="EMBL" id="CP016634">
    <property type="protein sequence ID" value="ANY87893.1"/>
    <property type="molecule type" value="Genomic_DNA"/>
</dbReference>
<evidence type="ECO:0000256" key="1">
    <source>
        <dbReference type="SAM" id="MobiDB-lite"/>
    </source>
</evidence>
<feature type="chain" id="PRO_5008536891" description="Collagen pro alpha-chain" evidence="2">
    <location>
        <begin position="18"/>
        <end position="284"/>
    </location>
</feature>
<organism evidence="3">
    <name type="scientific">Pseudomonas putida</name>
    <name type="common">Arthrobacter siderocapsulatus</name>
    <dbReference type="NCBI Taxonomy" id="303"/>
    <lineage>
        <taxon>Bacteria</taxon>
        <taxon>Pseudomonadati</taxon>
        <taxon>Pseudomonadota</taxon>
        <taxon>Gammaproteobacteria</taxon>
        <taxon>Pseudomonadales</taxon>
        <taxon>Pseudomonadaceae</taxon>
        <taxon>Pseudomonas</taxon>
    </lineage>
</organism>
<feature type="signal peptide" evidence="2">
    <location>
        <begin position="1"/>
        <end position="17"/>
    </location>
</feature>
<protein>
    <recommendedName>
        <fullName evidence="4">Collagen pro alpha-chain</fullName>
    </recommendedName>
</protein>
<keyword evidence="2" id="KW-0732">Signal</keyword>